<dbReference type="Proteomes" id="UP001163046">
    <property type="component" value="Unassembled WGS sequence"/>
</dbReference>
<proteinExistence type="predicted"/>
<accession>A0A9W9ZB12</accession>
<dbReference type="EMBL" id="MU826366">
    <property type="protein sequence ID" value="KAJ7378421.1"/>
    <property type="molecule type" value="Genomic_DNA"/>
</dbReference>
<evidence type="ECO:0000313" key="1">
    <source>
        <dbReference type="EMBL" id="KAJ7378421.1"/>
    </source>
</evidence>
<protein>
    <submittedName>
        <fullName evidence="1">Uncharacterized protein</fullName>
    </submittedName>
</protein>
<comment type="caution">
    <text evidence="1">The sequence shown here is derived from an EMBL/GenBank/DDBJ whole genome shotgun (WGS) entry which is preliminary data.</text>
</comment>
<gene>
    <name evidence="1" type="ORF">OS493_022955</name>
</gene>
<evidence type="ECO:0000313" key="2">
    <source>
        <dbReference type="Proteomes" id="UP001163046"/>
    </source>
</evidence>
<keyword evidence="2" id="KW-1185">Reference proteome</keyword>
<reference evidence="1" key="1">
    <citation type="submission" date="2023-01" db="EMBL/GenBank/DDBJ databases">
        <title>Genome assembly of the deep-sea coral Lophelia pertusa.</title>
        <authorList>
            <person name="Herrera S."/>
            <person name="Cordes E."/>
        </authorList>
    </citation>
    <scope>NUCLEOTIDE SEQUENCE</scope>
    <source>
        <strain evidence="1">USNM1676648</strain>
        <tissue evidence="1">Polyp</tissue>
    </source>
</reference>
<dbReference type="AlphaFoldDB" id="A0A9W9ZB12"/>
<organism evidence="1 2">
    <name type="scientific">Desmophyllum pertusum</name>
    <dbReference type="NCBI Taxonomy" id="174260"/>
    <lineage>
        <taxon>Eukaryota</taxon>
        <taxon>Metazoa</taxon>
        <taxon>Cnidaria</taxon>
        <taxon>Anthozoa</taxon>
        <taxon>Hexacorallia</taxon>
        <taxon>Scleractinia</taxon>
        <taxon>Caryophylliina</taxon>
        <taxon>Caryophylliidae</taxon>
        <taxon>Desmophyllum</taxon>
    </lineage>
</organism>
<sequence length="188" mass="21169">MTFGLERTTNSRFGVRIVRKTKVKKLQCVNEEEFYGVVSSHAEVSDKVDQGETSAKRGTKKRLRKMFNRNKIAPAPQEQGWKITGEKTPPAANYYREKDSNTSLTMLVEEDLEDGTLSSYGTTPLRMDSYNVVCSLTGSTSVPSVYDEEDMPGPSNVYVANRVTLNLTDHAWKTPANTPRKNQHWLTS</sequence>
<name>A0A9W9ZB12_9CNID</name>